<dbReference type="AlphaFoldDB" id="A0A8S1LVL9"/>
<keyword evidence="5" id="KW-1185">Reference proteome</keyword>
<accession>A0A8S1LVL9</accession>
<dbReference type="InterPro" id="IPR010513">
    <property type="entry name" value="KEN_dom"/>
</dbReference>
<dbReference type="PROSITE" id="PS50011">
    <property type="entry name" value="PROTEIN_KINASE_DOM"/>
    <property type="match status" value="1"/>
</dbReference>
<dbReference type="Proteomes" id="UP000692954">
    <property type="component" value="Unassembled WGS sequence"/>
</dbReference>
<dbReference type="FunFam" id="1.20.1440.180:FF:000007">
    <property type="entry name" value="Predicted protein"/>
    <property type="match status" value="1"/>
</dbReference>
<proteinExistence type="predicted"/>
<protein>
    <recommendedName>
        <fullName evidence="6">Protein kinase domain-containing protein</fullName>
    </recommendedName>
</protein>
<dbReference type="Pfam" id="PF06479">
    <property type="entry name" value="Ribonuc_2-5A"/>
    <property type="match status" value="1"/>
</dbReference>
<evidence type="ECO:0000313" key="4">
    <source>
        <dbReference type="EMBL" id="CAD8070322.1"/>
    </source>
</evidence>
<comment type="caution">
    <text evidence="4">The sequence shown here is derived from an EMBL/GenBank/DDBJ whole genome shotgun (WGS) entry which is preliminary data.</text>
</comment>
<dbReference type="GO" id="GO:0036498">
    <property type="term" value="P:IRE1-mediated unfolded protein response"/>
    <property type="evidence" value="ECO:0007669"/>
    <property type="project" value="TreeGrafter"/>
</dbReference>
<dbReference type="EMBL" id="CAJJDN010000026">
    <property type="protein sequence ID" value="CAD8070322.1"/>
    <property type="molecule type" value="Genomic_DNA"/>
</dbReference>
<keyword evidence="1" id="KW-1133">Transmembrane helix</keyword>
<dbReference type="GO" id="GO:0006397">
    <property type="term" value="P:mRNA processing"/>
    <property type="evidence" value="ECO:0007669"/>
    <property type="project" value="InterPro"/>
</dbReference>
<organism evidence="4 5">
    <name type="scientific">Paramecium sonneborni</name>
    <dbReference type="NCBI Taxonomy" id="65129"/>
    <lineage>
        <taxon>Eukaryota</taxon>
        <taxon>Sar</taxon>
        <taxon>Alveolata</taxon>
        <taxon>Ciliophora</taxon>
        <taxon>Intramacronucleata</taxon>
        <taxon>Oligohymenophorea</taxon>
        <taxon>Peniculida</taxon>
        <taxon>Parameciidae</taxon>
        <taxon>Paramecium</taxon>
    </lineage>
</organism>
<evidence type="ECO:0000313" key="5">
    <source>
        <dbReference type="Proteomes" id="UP000692954"/>
    </source>
</evidence>
<feature type="transmembrane region" description="Helical" evidence="1">
    <location>
        <begin position="324"/>
        <end position="344"/>
    </location>
</feature>
<dbReference type="GO" id="GO:0004521">
    <property type="term" value="F:RNA endonuclease activity"/>
    <property type="evidence" value="ECO:0007669"/>
    <property type="project" value="InterPro"/>
</dbReference>
<dbReference type="OrthoDB" id="63989at2759"/>
<keyword evidence="1" id="KW-0472">Membrane</keyword>
<dbReference type="GO" id="GO:1990604">
    <property type="term" value="C:IRE1-TRAF2-ASK1 complex"/>
    <property type="evidence" value="ECO:0007669"/>
    <property type="project" value="TreeGrafter"/>
</dbReference>
<evidence type="ECO:0000259" key="3">
    <source>
        <dbReference type="PROSITE" id="PS51392"/>
    </source>
</evidence>
<dbReference type="SMART" id="SM00220">
    <property type="entry name" value="S_TKc"/>
    <property type="match status" value="1"/>
</dbReference>
<feature type="domain" description="KEN" evidence="3">
    <location>
        <begin position="624"/>
        <end position="748"/>
    </location>
</feature>
<sequence length="748" mass="89069">MLCFFLLLIEIANCGDIQVFNQYGTQLQDKILIITKNGMIYNYDLKNQQILWVQQLEIALQSEQVNSTQYYIQPYRDGTYLLIDDFVYEIEQDDINLLFRTCSLFQNSLVYNNNIAYFLDIETGNLKKLNQFDVKELLKKPKLYQQGVLIYINQQYISNLEQEFSLIYNSKIYMNFLLQYIRGNQQGIGVSNNTQIWKTQHGIHVNWNNKTFDLYLDNEVFQVYMYDNLEGLYSLPLKLNLVESQSSAIISISDSKLQCENQRHCLINNNQPFKALDIYKQTELKQCLNQFYKEKFSTLPIVYQQSQPQNLESCFEIYDDNDSITMLLLLILLIAFVILVKHNYKKQKLTLRIRLQEQKIEQKYIQQNQIQFNQFEILGQGSQGTIVYEGIFNNQIVAVKDINLLNLSQSMVEGQLERSFKDQMSLNSHKFLKLYFYEKSENHIYLAMEKGLINLKEFVKFEQQNKLNNMLKDKIKQKLEDPEFYKECLYSLLIGLAELEKKQIKHHGLDYENIIFNKDIQILFSDLGTSLRPDYYKLKLNQSNNNFLDCNSVNQQLGVIFYYLLSKGDDLKKYSEINQKMIVNKFKKYKIKELDLRDLILQLLFDNPINKQKNLLLHPYFWNKEKKLKFICEFSDYVETSPQEIGQIVIQERFIQNKVFQENWGLKCEILLKEQNRRYDQTQALQLIRLIRNTKNHYHQLTSQCKTLLGKSEKDLYKYWNKIFPNLFFTIYQLACENNLNLLSLKEN</sequence>
<dbReference type="GO" id="GO:0004674">
    <property type="term" value="F:protein serine/threonine kinase activity"/>
    <property type="evidence" value="ECO:0007669"/>
    <property type="project" value="InterPro"/>
</dbReference>
<dbReference type="InterPro" id="IPR000719">
    <property type="entry name" value="Prot_kinase_dom"/>
</dbReference>
<reference evidence="4" key="1">
    <citation type="submission" date="2021-01" db="EMBL/GenBank/DDBJ databases">
        <authorList>
            <consortium name="Genoscope - CEA"/>
            <person name="William W."/>
        </authorList>
    </citation>
    <scope>NUCLEOTIDE SEQUENCE</scope>
</reference>
<evidence type="ECO:0008006" key="6">
    <source>
        <dbReference type="Google" id="ProtNLM"/>
    </source>
</evidence>
<dbReference type="GO" id="GO:0051082">
    <property type="term" value="F:unfolded protein binding"/>
    <property type="evidence" value="ECO:0007669"/>
    <property type="project" value="TreeGrafter"/>
</dbReference>
<dbReference type="PANTHER" id="PTHR13954:SF6">
    <property type="entry name" value="NON-SPECIFIC SERINE_THREONINE PROTEIN KINASE"/>
    <property type="match status" value="1"/>
</dbReference>
<dbReference type="GO" id="GO:0005524">
    <property type="term" value="F:ATP binding"/>
    <property type="evidence" value="ECO:0007669"/>
    <property type="project" value="InterPro"/>
</dbReference>
<evidence type="ECO:0000256" key="1">
    <source>
        <dbReference type="SAM" id="Phobius"/>
    </source>
</evidence>
<evidence type="ECO:0000259" key="2">
    <source>
        <dbReference type="PROSITE" id="PS50011"/>
    </source>
</evidence>
<gene>
    <name evidence="4" type="ORF">PSON_ATCC_30995.1.T0260331</name>
</gene>
<dbReference type="PROSITE" id="PS51392">
    <property type="entry name" value="KEN"/>
    <property type="match status" value="1"/>
</dbReference>
<name>A0A8S1LVL9_9CILI</name>
<dbReference type="InterPro" id="IPR045133">
    <property type="entry name" value="IRE1/2-like"/>
</dbReference>
<keyword evidence="1" id="KW-0812">Transmembrane</keyword>
<feature type="domain" description="Protein kinase" evidence="2">
    <location>
        <begin position="372"/>
        <end position="621"/>
    </location>
</feature>
<dbReference type="PANTHER" id="PTHR13954">
    <property type="entry name" value="IRE1-RELATED"/>
    <property type="match status" value="1"/>
</dbReference>